<evidence type="ECO:0000313" key="3">
    <source>
        <dbReference type="Proteomes" id="UP000014854"/>
    </source>
</evidence>
<organism evidence="2 3">
    <name type="scientific">Vibrio fluvialis PG41</name>
    <dbReference type="NCBI Taxonomy" id="1336752"/>
    <lineage>
        <taxon>Bacteria</taxon>
        <taxon>Pseudomonadati</taxon>
        <taxon>Pseudomonadota</taxon>
        <taxon>Gammaproteobacteria</taxon>
        <taxon>Vibrionales</taxon>
        <taxon>Vibrionaceae</taxon>
        <taxon>Vibrio</taxon>
    </lineage>
</organism>
<evidence type="ECO:0008006" key="4">
    <source>
        <dbReference type="Google" id="ProtNLM"/>
    </source>
</evidence>
<dbReference type="RefSeq" id="WP_020329262.1">
    <property type="nucleotide sequence ID" value="NZ_ASXS01000006.1"/>
</dbReference>
<keyword evidence="1" id="KW-0175">Coiled coil</keyword>
<proteinExistence type="predicted"/>
<dbReference type="AlphaFoldDB" id="S7JHE2"/>
<evidence type="ECO:0000256" key="1">
    <source>
        <dbReference type="SAM" id="Coils"/>
    </source>
</evidence>
<gene>
    <name evidence="2" type="ORF">L910_4057</name>
</gene>
<sequence length="177" mass="20322">MKYWTVDKETREVVGSGDTDKWNMPRNVLLIEPLPTKEGFAVIANADLSCTEYMVDFRGKTIYSKSGPLQSKQVERLGEIEDSWTLKKPDTSFDAWNEALDNWQTDLQAQYEAEVQRVTNIRESLYTQIVDRLNNEAKMIRRVEGKEAKAAEYEAQADAAYLKIRADNPWPIAPITE</sequence>
<protein>
    <recommendedName>
        <fullName evidence="4">Tail fiber assembly protein</fullName>
    </recommendedName>
</protein>
<reference evidence="2 3" key="1">
    <citation type="journal article" date="2013" name="Gut Pathog.">
        <title>Evidence of a new metabolic capacity in an emerging diarrheal pathogen: lessons from the draft genomes of Vibrio fluvialis strains PG41 and I21563.</title>
        <authorList>
            <person name="Khatri I."/>
            <person name="Mahajan S."/>
            <person name="Dureja C."/>
            <person name="Subramanian S."/>
            <person name="Raychaudhuri S."/>
        </authorList>
    </citation>
    <scope>NUCLEOTIDE SEQUENCE [LARGE SCALE GENOMIC DNA]</scope>
    <source>
        <strain evidence="2 3">PG41</strain>
    </source>
</reference>
<name>S7JHE2_VIBFL</name>
<comment type="caution">
    <text evidence="2">The sequence shown here is derived from an EMBL/GenBank/DDBJ whole genome shotgun (WGS) entry which is preliminary data.</text>
</comment>
<dbReference type="Proteomes" id="UP000014854">
    <property type="component" value="Unassembled WGS sequence"/>
</dbReference>
<accession>S7JHE2</accession>
<dbReference type="EMBL" id="ASXS01000006">
    <property type="protein sequence ID" value="EPP23496.1"/>
    <property type="molecule type" value="Genomic_DNA"/>
</dbReference>
<evidence type="ECO:0000313" key="2">
    <source>
        <dbReference type="EMBL" id="EPP23496.1"/>
    </source>
</evidence>
<dbReference type="PATRIC" id="fig|1336752.4.peg.1758"/>
<feature type="coiled-coil region" evidence="1">
    <location>
        <begin position="136"/>
        <end position="163"/>
    </location>
</feature>